<sequence>MLNAFLEDKGLQYLVDVAGGILGNFALVQDLTSRVIVYSKNMNMNNHNFLKQGRFPYHLGKLIREKNILVLFNNKSPVRVNKCEFIPYNLIAGRIDVMGKLVASVSITENEKSFEESDDYLVQLLSNLISSEIQKDRSQIRFKEAVYELFRADLPDGKFSSQSDIDERLNYLGLKLKENLFELNVKIESNPDAELLLHLCHHLESVINESKSIIYQNNIVLLINKCDKAVKILSFYNIYFSIKAQYFHIYIFLLLNSFI</sequence>
<dbReference type="Proteomes" id="UP001281656">
    <property type="component" value="Unassembled WGS sequence"/>
</dbReference>
<gene>
    <name evidence="1" type="ORF">P8V03_18505</name>
</gene>
<reference evidence="1 2" key="1">
    <citation type="submission" date="2023-04" db="EMBL/GenBank/DDBJ databases">
        <title>Clostridium tannerae sp. nov., isolated from the fecal material of an alpaca.</title>
        <authorList>
            <person name="Miller S."/>
            <person name="Hendry M."/>
            <person name="King J."/>
            <person name="Sankaranarayanan K."/>
            <person name="Lawson P.A."/>
        </authorList>
    </citation>
    <scope>NUCLEOTIDE SEQUENCE [LARGE SCALE GENOMIC DNA]</scope>
    <source>
        <strain evidence="1 2">A1-XYC3</strain>
    </source>
</reference>
<keyword evidence="2" id="KW-1185">Reference proteome</keyword>
<evidence type="ECO:0000313" key="1">
    <source>
        <dbReference type="EMBL" id="MDW8803123.1"/>
    </source>
</evidence>
<dbReference type="RefSeq" id="WP_318799299.1">
    <property type="nucleotide sequence ID" value="NZ_JARUJP010000044.1"/>
</dbReference>
<evidence type="ECO:0008006" key="3">
    <source>
        <dbReference type="Google" id="ProtNLM"/>
    </source>
</evidence>
<evidence type="ECO:0000313" key="2">
    <source>
        <dbReference type="Proteomes" id="UP001281656"/>
    </source>
</evidence>
<dbReference type="EMBL" id="JARUJP010000044">
    <property type="protein sequence ID" value="MDW8803123.1"/>
    <property type="molecule type" value="Genomic_DNA"/>
</dbReference>
<comment type="caution">
    <text evidence="1">The sequence shown here is derived from an EMBL/GenBank/DDBJ whole genome shotgun (WGS) entry which is preliminary data.</text>
</comment>
<proteinExistence type="predicted"/>
<organism evidence="1 2">
    <name type="scientific">Clostridium tanneri</name>
    <dbReference type="NCBI Taxonomy" id="3037988"/>
    <lineage>
        <taxon>Bacteria</taxon>
        <taxon>Bacillati</taxon>
        <taxon>Bacillota</taxon>
        <taxon>Clostridia</taxon>
        <taxon>Eubacteriales</taxon>
        <taxon>Clostridiaceae</taxon>
        <taxon>Clostridium</taxon>
    </lineage>
</organism>
<protein>
    <recommendedName>
        <fullName evidence="3">GAF domain-containing protein</fullName>
    </recommendedName>
</protein>
<accession>A0ABU4JYV7</accession>
<name>A0ABU4JYV7_9CLOT</name>